<feature type="transmembrane region" description="Helical" evidence="2">
    <location>
        <begin position="288"/>
        <end position="306"/>
    </location>
</feature>
<evidence type="ECO:0000256" key="2">
    <source>
        <dbReference type="SAM" id="Phobius"/>
    </source>
</evidence>
<keyword evidence="2" id="KW-0812">Transmembrane</keyword>
<feature type="region of interest" description="Disordered" evidence="1">
    <location>
        <begin position="142"/>
        <end position="232"/>
    </location>
</feature>
<keyword evidence="2" id="KW-1133">Transmembrane helix</keyword>
<evidence type="ECO:0000313" key="4">
    <source>
        <dbReference type="EMBL" id="UZJ24723.1"/>
    </source>
</evidence>
<evidence type="ECO:0000313" key="5">
    <source>
        <dbReference type="Proteomes" id="UP001164965"/>
    </source>
</evidence>
<feature type="compositionally biased region" description="Gly residues" evidence="1">
    <location>
        <begin position="181"/>
        <end position="198"/>
    </location>
</feature>
<name>A0ABY6NZK5_9NOCA</name>
<feature type="signal peptide" evidence="3">
    <location>
        <begin position="1"/>
        <end position="33"/>
    </location>
</feature>
<dbReference type="RefSeq" id="WP_265382829.1">
    <property type="nucleotide sequence ID" value="NZ_CP110615.1"/>
</dbReference>
<dbReference type="Proteomes" id="UP001164965">
    <property type="component" value="Chromosome"/>
</dbReference>
<keyword evidence="3" id="KW-0732">Signal</keyword>
<accession>A0ABY6NZK5</accession>
<feature type="compositionally biased region" description="Gly residues" evidence="1">
    <location>
        <begin position="221"/>
        <end position="232"/>
    </location>
</feature>
<feature type="compositionally biased region" description="Low complexity" evidence="1">
    <location>
        <begin position="168"/>
        <end position="180"/>
    </location>
</feature>
<dbReference type="EMBL" id="CP110615">
    <property type="protein sequence ID" value="UZJ24723.1"/>
    <property type="molecule type" value="Genomic_DNA"/>
</dbReference>
<sequence>MRSVVDGGIVRSVVAVGLTGLVLALSSPGTASAAAPVVNVECGSSATVASGTNIQLTLLGIPLGGAISAGGAGTNVLTAPISTLLGTVCRVVVTVVDPVVAAVPPAVTDPVVSAVAPVASAVAAAPPVAVPVPGGGSVQVGAGGGAAPAATQAPAPAAGGASGGTGTGSTAPGAGTILPGTGTGTGGGVTGSVAGGAPGTTLLPSVAPTPAAPGSAVTGTSGPGVLGSPGLLPAGGGRPSIFGSPMLAGFSTSGSAAQFGSLGSIPVATAASESTVQALDSQLGSRPGLVVFVAVLALAAVAGVTVRQWVLRTVPALATATVAPVTKHSHRR</sequence>
<gene>
    <name evidence="4" type="ORF">RHODO2019_16670</name>
</gene>
<feature type="compositionally biased region" description="Low complexity" evidence="1">
    <location>
        <begin position="147"/>
        <end position="159"/>
    </location>
</feature>
<proteinExistence type="predicted"/>
<organism evidence="4 5">
    <name type="scientific">Rhodococcus antarcticus</name>
    <dbReference type="NCBI Taxonomy" id="2987751"/>
    <lineage>
        <taxon>Bacteria</taxon>
        <taxon>Bacillati</taxon>
        <taxon>Actinomycetota</taxon>
        <taxon>Actinomycetes</taxon>
        <taxon>Mycobacteriales</taxon>
        <taxon>Nocardiaceae</taxon>
        <taxon>Rhodococcus</taxon>
    </lineage>
</organism>
<evidence type="ECO:0000256" key="3">
    <source>
        <dbReference type="SAM" id="SignalP"/>
    </source>
</evidence>
<feature type="chain" id="PRO_5046643866" evidence="3">
    <location>
        <begin position="34"/>
        <end position="332"/>
    </location>
</feature>
<evidence type="ECO:0000256" key="1">
    <source>
        <dbReference type="SAM" id="MobiDB-lite"/>
    </source>
</evidence>
<keyword evidence="2" id="KW-0472">Membrane</keyword>
<keyword evidence="5" id="KW-1185">Reference proteome</keyword>
<reference evidence="4" key="1">
    <citation type="submission" date="2022-10" db="EMBL/GenBank/DDBJ databases">
        <title>Rhodococcus sp.75.</title>
        <authorList>
            <person name="Sun M."/>
        </authorList>
    </citation>
    <scope>NUCLEOTIDE SEQUENCE</scope>
    <source>
        <strain evidence="4">75</strain>
    </source>
</reference>
<protein>
    <submittedName>
        <fullName evidence="4">Uncharacterized protein</fullName>
    </submittedName>
</protein>